<evidence type="ECO:0000259" key="3">
    <source>
        <dbReference type="Pfam" id="PF07677"/>
    </source>
</evidence>
<evidence type="ECO:0000256" key="1">
    <source>
        <dbReference type="ARBA" id="ARBA00022729"/>
    </source>
</evidence>
<comment type="caution">
    <text evidence="5">The sequence shown here is derived from an EMBL/GenBank/DDBJ whole genome shotgun (WGS) entry which is preliminary data.</text>
</comment>
<name>A0A8B6GAR3_MYTGA</name>
<dbReference type="PANTHER" id="PTHR11412:SF136">
    <property type="entry name" value="CD109 ANTIGEN"/>
    <property type="match status" value="1"/>
</dbReference>
<gene>
    <name evidence="5" type="ORF">MGAL_10B047381</name>
</gene>
<dbReference type="Proteomes" id="UP000596742">
    <property type="component" value="Unassembled WGS sequence"/>
</dbReference>
<dbReference type="InterPro" id="IPR008930">
    <property type="entry name" value="Terpenoid_cyclase/PrenylTrfase"/>
</dbReference>
<dbReference type="PANTHER" id="PTHR11412">
    <property type="entry name" value="MACROGLOBULIN / COMPLEMENT"/>
    <property type="match status" value="1"/>
</dbReference>
<evidence type="ECO:0000256" key="2">
    <source>
        <dbReference type="ARBA" id="ARBA00022966"/>
    </source>
</evidence>
<evidence type="ECO:0000313" key="5">
    <source>
        <dbReference type="EMBL" id="VDI61345.1"/>
    </source>
</evidence>
<dbReference type="OrthoDB" id="9998011at2759"/>
<dbReference type="Gene3D" id="1.50.10.20">
    <property type="match status" value="1"/>
</dbReference>
<dbReference type="Pfam" id="PF07678">
    <property type="entry name" value="TED_complement"/>
    <property type="match status" value="1"/>
</dbReference>
<feature type="domain" description="Alpha-macroglobulin-like TED" evidence="4">
    <location>
        <begin position="1"/>
        <end position="51"/>
    </location>
</feature>
<dbReference type="SUPFAM" id="SSF48239">
    <property type="entry name" value="Terpenoid cyclases/Protein prenyltransferases"/>
    <property type="match status" value="1"/>
</dbReference>
<evidence type="ECO:0000313" key="6">
    <source>
        <dbReference type="Proteomes" id="UP000596742"/>
    </source>
</evidence>
<keyword evidence="6" id="KW-1185">Reference proteome</keyword>
<dbReference type="Gene3D" id="2.60.40.690">
    <property type="entry name" value="Alpha-macroglobulin, receptor-binding domain"/>
    <property type="match status" value="1"/>
</dbReference>
<proteinExistence type="predicted"/>
<dbReference type="GO" id="GO:0005615">
    <property type="term" value="C:extracellular space"/>
    <property type="evidence" value="ECO:0007669"/>
    <property type="project" value="InterPro"/>
</dbReference>
<evidence type="ECO:0000259" key="4">
    <source>
        <dbReference type="Pfam" id="PF07678"/>
    </source>
</evidence>
<keyword evidence="2" id="KW-0882">Thioester bond</keyword>
<dbReference type="AlphaFoldDB" id="A0A8B6GAR3"/>
<dbReference type="InterPro" id="IPR036595">
    <property type="entry name" value="A-macroglobulin_rcpt-bd_sf"/>
</dbReference>
<dbReference type="InterPro" id="IPR011626">
    <property type="entry name" value="Alpha-macroglobulin_TED"/>
</dbReference>
<accession>A0A8B6GAR3</accession>
<protein>
    <recommendedName>
        <fullName evidence="7">Alpha-macroglobulin-like TED domain-containing protein</fullName>
    </recommendedName>
</protein>
<dbReference type="SUPFAM" id="SSF49410">
    <property type="entry name" value="Alpha-macroglobulin receptor domain"/>
    <property type="match status" value="1"/>
</dbReference>
<dbReference type="Pfam" id="PF07677">
    <property type="entry name" value="A2M_recep"/>
    <property type="match status" value="1"/>
</dbReference>
<dbReference type="InterPro" id="IPR050473">
    <property type="entry name" value="A2M/Complement_sys"/>
</dbReference>
<dbReference type="EMBL" id="UYJE01008131">
    <property type="protein sequence ID" value="VDI61345.1"/>
    <property type="molecule type" value="Genomic_DNA"/>
</dbReference>
<organism evidence="5 6">
    <name type="scientific">Mytilus galloprovincialis</name>
    <name type="common">Mediterranean mussel</name>
    <dbReference type="NCBI Taxonomy" id="29158"/>
    <lineage>
        <taxon>Eukaryota</taxon>
        <taxon>Metazoa</taxon>
        <taxon>Spiralia</taxon>
        <taxon>Lophotrochozoa</taxon>
        <taxon>Mollusca</taxon>
        <taxon>Bivalvia</taxon>
        <taxon>Autobranchia</taxon>
        <taxon>Pteriomorphia</taxon>
        <taxon>Mytilida</taxon>
        <taxon>Mytiloidea</taxon>
        <taxon>Mytilidae</taxon>
        <taxon>Mytilinae</taxon>
        <taxon>Mytilus</taxon>
    </lineage>
</organism>
<reference evidence="5" key="1">
    <citation type="submission" date="2018-11" db="EMBL/GenBank/DDBJ databases">
        <authorList>
            <person name="Alioto T."/>
            <person name="Alioto T."/>
        </authorList>
    </citation>
    <scope>NUCLEOTIDE SEQUENCE</scope>
</reference>
<keyword evidence="1" id="KW-0732">Signal</keyword>
<evidence type="ECO:0008006" key="7">
    <source>
        <dbReference type="Google" id="ProtNLM"/>
    </source>
</evidence>
<dbReference type="InterPro" id="IPR009048">
    <property type="entry name" value="A-macroglobulin_rcpt-bd"/>
</dbReference>
<feature type="domain" description="Alpha-macroglobulin receptor-binding" evidence="3">
    <location>
        <begin position="157"/>
        <end position="205"/>
    </location>
</feature>
<sequence length="207" mass="23124">MTAYALLIYARLKSTDDGFDVLRWLVKQRNYNGGFVSTQDTVIALESLSEFNVLIRPQQLNMTVSVTAGPQVKQFTINTLNALVLQAAELQQPFPSQVQIQASGHGIALVDVAVFYNVEKVHRKRELPSFDISISILQQTIDLIELQICSRWLLGGSSGMVVQEIGIPTGFEPKTDEIAHMSVVKKIEEENKKVVLYFDEVKTSNPN</sequence>